<accession>A0A4R8G1W5</accession>
<evidence type="ECO:0000313" key="2">
    <source>
        <dbReference type="Proteomes" id="UP000294489"/>
    </source>
</evidence>
<dbReference type="OrthoDB" id="7307689at2"/>
<dbReference type="Proteomes" id="UP000294489">
    <property type="component" value="Unassembled WGS sequence"/>
</dbReference>
<name>A0A4R8G1W5_9GAMM</name>
<dbReference type="RefSeq" id="WP_134017939.1">
    <property type="nucleotide sequence ID" value="NZ_SOEC01000008.1"/>
</dbReference>
<dbReference type="EMBL" id="SOEC01000008">
    <property type="protein sequence ID" value="TDX29096.1"/>
    <property type="molecule type" value="Genomic_DNA"/>
</dbReference>
<reference evidence="1 2" key="1">
    <citation type="submission" date="2019-03" db="EMBL/GenBank/DDBJ databases">
        <title>Freshwater and sediment microbial communities from various areas in North America, analyzing microbe dynamics in response to fracking.</title>
        <authorList>
            <person name="Lamendella R."/>
        </authorList>
    </citation>
    <scope>NUCLEOTIDE SEQUENCE [LARGE SCALE GENOMIC DNA]</scope>
    <source>
        <strain evidence="1 2">6_TX</strain>
    </source>
</reference>
<sequence>MGDITIKKAPTAEEIQSAEEARITAELTRHIQEHLDATAQQRRYDGILSLCTYATSVNAKFAAEGQAGVEWRDAVWAKGYELLAQAQAGQISVPTKDDLIAMLPAFQWPDVASA</sequence>
<evidence type="ECO:0000313" key="1">
    <source>
        <dbReference type="EMBL" id="TDX29096.1"/>
    </source>
</evidence>
<dbReference type="AlphaFoldDB" id="A0A4R8G1W5"/>
<organism evidence="1 2">
    <name type="scientific">Modicisalibacter xianhensis</name>
    <dbReference type="NCBI Taxonomy" id="442341"/>
    <lineage>
        <taxon>Bacteria</taxon>
        <taxon>Pseudomonadati</taxon>
        <taxon>Pseudomonadota</taxon>
        <taxon>Gammaproteobacteria</taxon>
        <taxon>Oceanospirillales</taxon>
        <taxon>Halomonadaceae</taxon>
        <taxon>Modicisalibacter</taxon>
    </lineage>
</organism>
<comment type="caution">
    <text evidence="1">The sequence shown here is derived from an EMBL/GenBank/DDBJ whole genome shotgun (WGS) entry which is preliminary data.</text>
</comment>
<proteinExistence type="predicted"/>
<protein>
    <submittedName>
        <fullName evidence="1">Uncharacterized protein</fullName>
    </submittedName>
</protein>
<gene>
    <name evidence="1" type="ORF">DFO67_108140</name>
</gene>